<evidence type="ECO:0000313" key="3">
    <source>
        <dbReference type="EMBL" id="VDP88645.1"/>
    </source>
</evidence>
<dbReference type="Gene3D" id="3.40.50.12760">
    <property type="match status" value="1"/>
</dbReference>
<dbReference type="EC" id="2.1.1.57" evidence="1"/>
<feature type="domain" description="G-patch" evidence="2">
    <location>
        <begin position="1"/>
        <end position="36"/>
    </location>
</feature>
<keyword evidence="1" id="KW-0507">mRNA processing</keyword>
<dbReference type="GO" id="GO:0005634">
    <property type="term" value="C:nucleus"/>
    <property type="evidence" value="ECO:0007669"/>
    <property type="project" value="UniProtKB-SubCell"/>
</dbReference>
<sequence length="162" mass="18068">MGYESGMGLGAHSQGITEPVNVSKQKGRRGFGLVPKSEVSSHATGHLYKSTDPSLVWLKDTDEASADSDKIWFWKPDDDDGLGRRSNLTALSSMLISPDDVKSIGPPIRQMDDQSNFCSQHVLRELLAYKNQLDDVSKELVTDSHQRCNPYELIKKGIFMNR</sequence>
<protein>
    <recommendedName>
        <fullName evidence="1">Cap-specific mRNA (nucleoside-2'-O-)-methyltransferase 1</fullName>
        <ecNumber evidence="1">2.1.1.57</ecNumber>
    </recommendedName>
    <alternativeName>
        <fullName evidence="1">Cap1 2'O-ribose methyltransferase 1</fullName>
    </alternativeName>
</protein>
<dbReference type="OrthoDB" id="17307at2759"/>
<dbReference type="EMBL" id="UZAN01051032">
    <property type="protein sequence ID" value="VDP88645.1"/>
    <property type="molecule type" value="Genomic_DNA"/>
</dbReference>
<proteinExistence type="predicted"/>
<evidence type="ECO:0000313" key="4">
    <source>
        <dbReference type="Proteomes" id="UP000272942"/>
    </source>
</evidence>
<reference evidence="3 4" key="2">
    <citation type="submission" date="2018-11" db="EMBL/GenBank/DDBJ databases">
        <authorList>
            <consortium name="Pathogen Informatics"/>
        </authorList>
    </citation>
    <scope>NUCLEOTIDE SEQUENCE [LARGE SCALE GENOMIC DNA]</scope>
    <source>
        <strain evidence="3 4">Egypt</strain>
    </source>
</reference>
<dbReference type="AlphaFoldDB" id="A0A183AX64"/>
<dbReference type="GO" id="GO:0032259">
    <property type="term" value="P:methylation"/>
    <property type="evidence" value="ECO:0007669"/>
    <property type="project" value="UniProtKB-KW"/>
</dbReference>
<dbReference type="WBParaSite" id="ECPE_0001158401-mRNA-1">
    <property type="protein sequence ID" value="ECPE_0001158401-mRNA-1"/>
    <property type="gene ID" value="ECPE_0001158401"/>
</dbReference>
<evidence type="ECO:0000256" key="1">
    <source>
        <dbReference type="RuleBase" id="RU368012"/>
    </source>
</evidence>
<dbReference type="GO" id="GO:0006370">
    <property type="term" value="P:7-methylguanosine mRNA capping"/>
    <property type="evidence" value="ECO:0007669"/>
    <property type="project" value="UniProtKB-UniRule"/>
</dbReference>
<dbReference type="InterPro" id="IPR000467">
    <property type="entry name" value="G_patch_dom"/>
</dbReference>
<dbReference type="Proteomes" id="UP000272942">
    <property type="component" value="Unassembled WGS sequence"/>
</dbReference>
<evidence type="ECO:0000259" key="2">
    <source>
        <dbReference type="PROSITE" id="PS50174"/>
    </source>
</evidence>
<keyword evidence="1" id="KW-0506">mRNA capping</keyword>
<dbReference type="GO" id="GO:0016556">
    <property type="term" value="P:mRNA modification"/>
    <property type="evidence" value="ECO:0007669"/>
    <property type="project" value="UniProtKB-UniRule"/>
</dbReference>
<keyword evidence="1" id="KW-0808">Transferase</keyword>
<keyword evidence="1" id="KW-0489">Methyltransferase</keyword>
<organism evidence="5">
    <name type="scientific">Echinostoma caproni</name>
    <dbReference type="NCBI Taxonomy" id="27848"/>
    <lineage>
        <taxon>Eukaryota</taxon>
        <taxon>Metazoa</taxon>
        <taxon>Spiralia</taxon>
        <taxon>Lophotrochozoa</taxon>
        <taxon>Platyhelminthes</taxon>
        <taxon>Trematoda</taxon>
        <taxon>Digenea</taxon>
        <taxon>Plagiorchiida</taxon>
        <taxon>Echinostomata</taxon>
        <taxon>Echinostomatoidea</taxon>
        <taxon>Echinostomatidae</taxon>
        <taxon>Echinostoma</taxon>
    </lineage>
</organism>
<comment type="catalytic activity">
    <reaction evidence="1">
        <text>a 5'-end (N(7)-methyl 5'-triphosphoguanosine)-ribonucleoside in mRNA + S-adenosyl-L-methionine = a 5'-end (N(7)-methyl 5'-triphosphoguanosine)-(2'-O-methyl-ribonucleoside) in mRNA + S-adenosyl-L-homocysteine + H(+)</text>
        <dbReference type="Rhea" id="RHEA:67020"/>
        <dbReference type="Rhea" id="RHEA-COMP:17167"/>
        <dbReference type="Rhea" id="RHEA-COMP:17168"/>
        <dbReference type="ChEBI" id="CHEBI:15378"/>
        <dbReference type="ChEBI" id="CHEBI:57856"/>
        <dbReference type="ChEBI" id="CHEBI:59789"/>
        <dbReference type="ChEBI" id="CHEBI:156461"/>
        <dbReference type="ChEBI" id="CHEBI:167609"/>
        <dbReference type="EC" id="2.1.1.57"/>
    </reaction>
</comment>
<dbReference type="GO" id="GO:0004483">
    <property type="term" value="F:methyltransferase cap1 activity"/>
    <property type="evidence" value="ECO:0007669"/>
    <property type="project" value="UniProtKB-UniRule"/>
</dbReference>
<dbReference type="GO" id="GO:0003676">
    <property type="term" value="F:nucleic acid binding"/>
    <property type="evidence" value="ECO:0007669"/>
    <property type="project" value="UniProtKB-UniRule"/>
</dbReference>
<dbReference type="GO" id="GO:0005737">
    <property type="term" value="C:cytoplasm"/>
    <property type="evidence" value="ECO:0007669"/>
    <property type="project" value="TreeGrafter"/>
</dbReference>
<accession>A0A183AX64</accession>
<dbReference type="PANTHER" id="PTHR16121:SF0">
    <property type="entry name" value="CAP-SPECIFIC MRNA (NUCLEOSIDE-2'-O-)-METHYLTRANSFERASE 1"/>
    <property type="match status" value="1"/>
</dbReference>
<comment type="subcellular location">
    <subcellularLocation>
        <location evidence="1">Nucleus</location>
    </subcellularLocation>
</comment>
<dbReference type="PROSITE" id="PS50174">
    <property type="entry name" value="G_PATCH"/>
    <property type="match status" value="1"/>
</dbReference>
<keyword evidence="1" id="KW-0949">S-adenosyl-L-methionine</keyword>
<keyword evidence="4" id="KW-1185">Reference proteome</keyword>
<dbReference type="InterPro" id="IPR050851">
    <property type="entry name" value="mRNA_Cap_2O-Ribose_MeTrfase"/>
</dbReference>
<evidence type="ECO:0000313" key="5">
    <source>
        <dbReference type="WBParaSite" id="ECPE_0001158401-mRNA-1"/>
    </source>
</evidence>
<dbReference type="PANTHER" id="PTHR16121">
    <property type="entry name" value="CAP-SPECIFIC MRNA (NUCLEOSIDE-2'-O-)-METHYLTRANSFERASE 1-RELATED"/>
    <property type="match status" value="1"/>
</dbReference>
<gene>
    <name evidence="3" type="ORF">ECPE_LOCUS11549</name>
</gene>
<dbReference type="Pfam" id="PF01585">
    <property type="entry name" value="G-patch"/>
    <property type="match status" value="1"/>
</dbReference>
<name>A0A183AX64_9TREM</name>
<dbReference type="SMART" id="SM00443">
    <property type="entry name" value="G_patch"/>
    <property type="match status" value="1"/>
</dbReference>
<comment type="function">
    <text evidence="1">S-adenosyl-L-methionine-dependent methyltransferase that mediates RNA cap1 2'-O-ribose methylation to the 5'-cap structure of RNAs. Methylates the ribose of the first nucleotide of a m(7)GpppG-capped mRNA to produce m(7)GpppNmp (cap1).</text>
</comment>
<reference evidence="5" key="1">
    <citation type="submission" date="2016-06" db="UniProtKB">
        <authorList>
            <consortium name="WormBaseParasite"/>
        </authorList>
    </citation>
    <scope>IDENTIFICATION</scope>
</reference>
<keyword evidence="1" id="KW-0539">Nucleus</keyword>